<dbReference type="RefSeq" id="WP_311731735.1">
    <property type="nucleotide sequence ID" value="NZ_JAVRFD010001236.1"/>
</dbReference>
<proteinExistence type="predicted"/>
<comment type="caution">
    <text evidence="4">The sequence shown here is derived from an EMBL/GenBank/DDBJ whole genome shotgun (WGS) entry which is preliminary data.</text>
</comment>
<dbReference type="EMBL" id="JAVRFD010001236">
    <property type="protein sequence ID" value="MDT0551581.1"/>
    <property type="molecule type" value="Genomic_DNA"/>
</dbReference>
<protein>
    <submittedName>
        <fullName evidence="4">AMP-binding protein</fullName>
    </submittedName>
</protein>
<dbReference type="PANTHER" id="PTHR44845:SF6">
    <property type="entry name" value="BETA-ALANINE-ACTIVATING ENZYME"/>
    <property type="match status" value="1"/>
</dbReference>
<evidence type="ECO:0000256" key="2">
    <source>
        <dbReference type="ARBA" id="ARBA00022553"/>
    </source>
</evidence>
<evidence type="ECO:0000256" key="1">
    <source>
        <dbReference type="ARBA" id="ARBA00022450"/>
    </source>
</evidence>
<dbReference type="PANTHER" id="PTHR44845">
    <property type="entry name" value="CARRIER DOMAIN-CONTAINING PROTEIN"/>
    <property type="match status" value="1"/>
</dbReference>
<name>A0ABU2Y0E6_9ACTN</name>
<keyword evidence="1" id="KW-0596">Phosphopantetheine</keyword>
<dbReference type="Proteomes" id="UP001180754">
    <property type="component" value="Unassembled WGS sequence"/>
</dbReference>
<evidence type="ECO:0000259" key="3">
    <source>
        <dbReference type="Pfam" id="PF00501"/>
    </source>
</evidence>
<sequence>ALDAHVAAAREEFALTERDRVLTFASTSFDASLEQILPALSTGATVLERPDDIWAPEELADRVADERVTVMELTASYWAELVARLDTLAPRLTSLRLLVTGGEALPADALERWFAHLPAVPVVNTYGP</sequence>
<organism evidence="4 5">
    <name type="scientific">Streptomyces lonegramiae</name>
    <dbReference type="NCBI Taxonomy" id="3075524"/>
    <lineage>
        <taxon>Bacteria</taxon>
        <taxon>Bacillati</taxon>
        <taxon>Actinomycetota</taxon>
        <taxon>Actinomycetes</taxon>
        <taxon>Kitasatosporales</taxon>
        <taxon>Streptomycetaceae</taxon>
        <taxon>Streptomyces</taxon>
    </lineage>
</organism>
<dbReference type="Gene3D" id="3.40.50.980">
    <property type="match status" value="1"/>
</dbReference>
<accession>A0ABU2Y0E6</accession>
<reference evidence="4" key="1">
    <citation type="submission" date="2024-05" db="EMBL/GenBank/DDBJ databases">
        <title>30 novel species of actinomycetes from the DSMZ collection.</title>
        <authorList>
            <person name="Nouioui I."/>
        </authorList>
    </citation>
    <scope>NUCLEOTIDE SEQUENCE</scope>
    <source>
        <strain evidence="4">DSM 41529</strain>
    </source>
</reference>
<keyword evidence="5" id="KW-1185">Reference proteome</keyword>
<feature type="non-terminal residue" evidence="4">
    <location>
        <position position="128"/>
    </location>
</feature>
<dbReference type="InterPro" id="IPR000873">
    <property type="entry name" value="AMP-dep_synth/lig_dom"/>
</dbReference>
<dbReference type="Pfam" id="PF00501">
    <property type="entry name" value="AMP-binding"/>
    <property type="match status" value="1"/>
</dbReference>
<dbReference type="SUPFAM" id="SSF56801">
    <property type="entry name" value="Acetyl-CoA synthetase-like"/>
    <property type="match status" value="1"/>
</dbReference>
<keyword evidence="2" id="KW-0597">Phosphoprotein</keyword>
<evidence type="ECO:0000313" key="5">
    <source>
        <dbReference type="Proteomes" id="UP001180754"/>
    </source>
</evidence>
<feature type="domain" description="AMP-dependent synthetase/ligase" evidence="3">
    <location>
        <begin position="9"/>
        <end position="128"/>
    </location>
</feature>
<evidence type="ECO:0000313" key="4">
    <source>
        <dbReference type="EMBL" id="MDT0551581.1"/>
    </source>
</evidence>
<feature type="non-terminal residue" evidence="4">
    <location>
        <position position="1"/>
    </location>
</feature>
<gene>
    <name evidence="4" type="ORF">RND15_54415</name>
</gene>